<evidence type="ECO:0008006" key="3">
    <source>
        <dbReference type="Google" id="ProtNLM"/>
    </source>
</evidence>
<sequence>MSSEVSFTQILGDLSTKDGIDREFLHSIILSVPNVSEIVDAIFETISKTSNDNRKIDLFNLLLDYLLQHPLDDSYDDTKTSKVIENLASFSVIIKEHQPYVKLNDVLQQSFEKLSAQTKEQFVQIVPSQVPYGSFVFCSFSVKNTIHTQQIFSAPPSSIPYLEGIVLLLRSHKATELSEEDAQVIKDNVNPKFVSSLLSALTDNTKSYGIAILEALLNFDPETAKTIIPTLDQLNANLRKNNFDLRRNVLEFYTSLPTDDPLLDGEDKLTKTLTVLCNIVDDPEDPILPYIEKFGETRKSVDYFPGILQKLAAADQTVTGAVLVALELGLVTPEFLEVAFPNNVKPPRANISVNIAKKLLGNKKCTDAIYCALLNQEITSFQSDPIIKKQEFRDNSISAIPKFVEVYPQFGASFSLTTLNRITEITQPEVLKALADEGTKLKDVKAPDVEDELLFKGFAHLFQNVLPLVDVQNIYSFFAQLPDKEEPDSPSTLLNKCIPAAKINEFITFAESNLKQMPRLAILCVSVEGLDDAKLDELLKFISQDDVFNQNLGVQFFTAMNIHYSDYFMKTIDKEAYGKQVTTNIIVPRKKRVRINETCRSLFVTLPRVLKDKELSPEQQTQLISILYNTIPHQSFDDFAEDAKRLRPCFTLIKDVDPNEEQYTFFLSHGFIRECPYLLRSVKGTPELSQSLMTQYADEVKFFHYEPENIEAVSQTLFRLSPTEDALFFAMELVRKNIQPKENALKFAEYAKCFAKAAHDNKIHVTQPRFAPFLVKYIIYTTCKQPEFREVSFEAFSYLFDVEPVTDVGKGLTQEQVNEQALTLFTRIAPKLTPEFINEFLYVTHKKRYYTTSTGLFIRSLFDTRDDMATIDVYGKAVMRLLKIQPSMPPLNQFHLEKGFLSFAKRNMNEFLPLFLSSESPYLEKLVNRILASPEHRLLFIKGLCHLINTTQKVPESLILFDNLKRVVTTEETNELCVVSFASLTAEVLMWAATIYQLRPQLNLIQINNEQSAMSDVFNLITTKSTIASKSNVNFDSSDPITLNTSITQVASSLVDADIERLTASMEYINKMLESPKQSFVLAATLFFIQFAAVYSQYDNKDTTELIKGLYSSIAKGTQTANMDNRRIIALALFRAFGDDHYQRFTTEDVSLVYNRILDSSENHDTKIYENETILSLCKLAPYCQAEQRHGRRLLALIRKGVDTYEFNKAYFIGINSYLDVKNDLQSFTAEDLTTNLTLQGFFKNYSKYPEDITAILKKLAESDDIVSGLKGKVDPNYLANCGSVLLGQYKVYPEEVYDLLSAIAISSEESQEQPAKQYRTDFTLVSLPIAEDKTNPLSQKAIESVKALIH</sequence>
<gene>
    <name evidence="1" type="ORF">M9Y10_036354</name>
</gene>
<name>A0ABR2GVY1_9EUKA</name>
<comment type="caution">
    <text evidence="1">The sequence shown here is derived from an EMBL/GenBank/DDBJ whole genome shotgun (WGS) entry which is preliminary data.</text>
</comment>
<proteinExistence type="predicted"/>
<accession>A0ABR2GVY1</accession>
<keyword evidence="2" id="KW-1185">Reference proteome</keyword>
<evidence type="ECO:0000313" key="2">
    <source>
        <dbReference type="Proteomes" id="UP001470230"/>
    </source>
</evidence>
<reference evidence="1 2" key="1">
    <citation type="submission" date="2024-04" db="EMBL/GenBank/DDBJ databases">
        <title>Tritrichomonas musculus Genome.</title>
        <authorList>
            <person name="Alves-Ferreira E."/>
            <person name="Grigg M."/>
            <person name="Lorenzi H."/>
            <person name="Galac M."/>
        </authorList>
    </citation>
    <scope>NUCLEOTIDE SEQUENCE [LARGE SCALE GENOMIC DNA]</scope>
    <source>
        <strain evidence="1 2">EAF2021</strain>
    </source>
</reference>
<organism evidence="1 2">
    <name type="scientific">Tritrichomonas musculus</name>
    <dbReference type="NCBI Taxonomy" id="1915356"/>
    <lineage>
        <taxon>Eukaryota</taxon>
        <taxon>Metamonada</taxon>
        <taxon>Parabasalia</taxon>
        <taxon>Tritrichomonadida</taxon>
        <taxon>Tritrichomonadidae</taxon>
        <taxon>Tritrichomonas</taxon>
    </lineage>
</organism>
<evidence type="ECO:0000313" key="1">
    <source>
        <dbReference type="EMBL" id="KAK8837816.1"/>
    </source>
</evidence>
<dbReference type="Proteomes" id="UP001470230">
    <property type="component" value="Unassembled WGS sequence"/>
</dbReference>
<dbReference type="EMBL" id="JAPFFF010000058">
    <property type="protein sequence ID" value="KAK8837816.1"/>
    <property type="molecule type" value="Genomic_DNA"/>
</dbReference>
<protein>
    <recommendedName>
        <fullName evidence="3">MMS19 nucleotide excision repair protein</fullName>
    </recommendedName>
</protein>